<dbReference type="EMBL" id="JBBUKT010000004">
    <property type="protein sequence ID" value="MEK7951518.1"/>
    <property type="molecule type" value="Genomic_DNA"/>
</dbReference>
<keyword evidence="5" id="KW-1185">Reference proteome</keyword>
<protein>
    <submittedName>
        <fullName evidence="4">Uncharacterized protein</fullName>
    </submittedName>
</protein>
<name>A0ABU9AVB8_9BACT</name>
<proteinExistence type="inferred from homology"/>
<dbReference type="PANTHER" id="PTHR34106">
    <property type="entry name" value="GLYCOSIDASE"/>
    <property type="match status" value="1"/>
</dbReference>
<dbReference type="PANTHER" id="PTHR34106:SF4">
    <property type="entry name" value="BLL5143 PROTEIN"/>
    <property type="match status" value="1"/>
</dbReference>
<sequence length="495" mass="53786">MNSFFQVSSAAAISRGVLRANPARSVTRCVVPEDRASFQRIIKWACALSEEEVEERLKYLRGHFGGRGNTMNAAWKRSYSQVALHAENGSGLPEQRKLYIGSLFSQEFPTESGGLLNPGLCVHADQSRLTAGSTRFLLVVDGLGGDRTSSMIFREAVIDSDYHIHLHGSGCRPNGAEPVTNAVMSRGLIFRQLHDLGFDNAWTRGLMQSLRDEFTRADLESAMGTASGATRTFSNDSKASMKCLRWLAGANYEIEFDPLSDLSDRVLLPLGVAGAGGLHKGCFTLLTAADGDQPVYLAACTSCNGYRDLPLLLESRDLVNFKVSLLSGGASRSHGMAIFPQRFAGRHAAICGRSDDSLYLMYSKNPGIWETAFPVKSPEEPWEALGIQPCGAPMATVAGWLVLYRACGEMGREAIGAMLLHRDDPSKILGALKQPLMESPSSSAANALSVALQSYGALIHRERLLVAYTVQGREIEIAQFELDSLLSMLVESEVQ</sequence>
<dbReference type="InterPro" id="IPR007184">
    <property type="entry name" value="Mannoside_phosphorylase"/>
</dbReference>
<comment type="caution">
    <text evidence="4">The sequence shown here is derived from an EMBL/GenBank/DDBJ whole genome shotgun (WGS) entry which is preliminary data.</text>
</comment>
<reference evidence="4 5" key="1">
    <citation type="submission" date="2024-04" db="EMBL/GenBank/DDBJ databases">
        <title>Luteolibacter sp. isolated from soil.</title>
        <authorList>
            <person name="An J."/>
        </authorList>
    </citation>
    <scope>NUCLEOTIDE SEQUENCE [LARGE SCALE GENOMIC DNA]</scope>
    <source>
        <strain evidence="4 5">Y139</strain>
    </source>
</reference>
<evidence type="ECO:0000313" key="4">
    <source>
        <dbReference type="EMBL" id="MEK7951518.1"/>
    </source>
</evidence>
<dbReference type="InterPro" id="IPR023296">
    <property type="entry name" value="Glyco_hydro_beta-prop_sf"/>
</dbReference>
<evidence type="ECO:0000313" key="5">
    <source>
        <dbReference type="Proteomes" id="UP001371305"/>
    </source>
</evidence>
<comment type="similarity">
    <text evidence="3">Belongs to the glycosyl hydrolase 130 family.</text>
</comment>
<organism evidence="4 5">
    <name type="scientific">Luteolibacter soli</name>
    <dbReference type="NCBI Taxonomy" id="3135280"/>
    <lineage>
        <taxon>Bacteria</taxon>
        <taxon>Pseudomonadati</taxon>
        <taxon>Verrucomicrobiota</taxon>
        <taxon>Verrucomicrobiia</taxon>
        <taxon>Verrucomicrobiales</taxon>
        <taxon>Verrucomicrobiaceae</taxon>
        <taxon>Luteolibacter</taxon>
    </lineage>
</organism>
<evidence type="ECO:0000256" key="1">
    <source>
        <dbReference type="ARBA" id="ARBA00022676"/>
    </source>
</evidence>
<gene>
    <name evidence="4" type="ORF">WKV53_13460</name>
</gene>
<keyword evidence="1" id="KW-0328">Glycosyltransferase</keyword>
<evidence type="ECO:0000256" key="2">
    <source>
        <dbReference type="ARBA" id="ARBA00022679"/>
    </source>
</evidence>
<accession>A0ABU9AVB8</accession>
<evidence type="ECO:0000256" key="3">
    <source>
        <dbReference type="ARBA" id="ARBA00024356"/>
    </source>
</evidence>
<dbReference type="Gene3D" id="2.115.10.20">
    <property type="entry name" value="Glycosyl hydrolase domain, family 43"/>
    <property type="match status" value="1"/>
</dbReference>
<dbReference type="Proteomes" id="UP001371305">
    <property type="component" value="Unassembled WGS sequence"/>
</dbReference>
<dbReference type="RefSeq" id="WP_341405122.1">
    <property type="nucleotide sequence ID" value="NZ_JBBUKT010000004.1"/>
</dbReference>
<keyword evidence="2" id="KW-0808">Transferase</keyword>